<feature type="domain" description="Acyl-CoA dehydrogenase/oxidase C-terminal" evidence="7">
    <location>
        <begin position="213"/>
        <end position="341"/>
    </location>
</feature>
<dbReference type="EMBL" id="JACHGN010000005">
    <property type="protein sequence ID" value="MBB5133216.1"/>
    <property type="molecule type" value="Genomic_DNA"/>
</dbReference>
<keyword evidence="3" id="KW-0285">Flavoprotein</keyword>
<evidence type="ECO:0000259" key="7">
    <source>
        <dbReference type="Pfam" id="PF00441"/>
    </source>
</evidence>
<dbReference type="GO" id="GO:0050660">
    <property type="term" value="F:flavin adenine dinucleotide binding"/>
    <property type="evidence" value="ECO:0007669"/>
    <property type="project" value="InterPro"/>
</dbReference>
<evidence type="ECO:0000256" key="1">
    <source>
        <dbReference type="ARBA" id="ARBA00001974"/>
    </source>
</evidence>
<evidence type="ECO:0000256" key="5">
    <source>
        <dbReference type="ARBA" id="ARBA00023002"/>
    </source>
</evidence>
<evidence type="ECO:0000256" key="4">
    <source>
        <dbReference type="ARBA" id="ARBA00022827"/>
    </source>
</evidence>
<dbReference type="InterPro" id="IPR009075">
    <property type="entry name" value="AcylCo_DH/oxidase_C"/>
</dbReference>
<dbReference type="Pfam" id="PF02771">
    <property type="entry name" value="Acyl-CoA_dh_N"/>
    <property type="match status" value="1"/>
</dbReference>
<evidence type="ECO:0000313" key="9">
    <source>
        <dbReference type="EMBL" id="MBB5133216.1"/>
    </source>
</evidence>
<dbReference type="Gene3D" id="1.20.140.10">
    <property type="entry name" value="Butyryl-CoA Dehydrogenase, subunit A, domain 3"/>
    <property type="match status" value="1"/>
</dbReference>
<dbReference type="InterPro" id="IPR009100">
    <property type="entry name" value="AcylCoA_DH/oxidase_NM_dom_sf"/>
</dbReference>
<comment type="cofactor">
    <cofactor evidence="1">
        <name>FAD</name>
        <dbReference type="ChEBI" id="CHEBI:57692"/>
    </cofactor>
</comment>
<reference evidence="9 10" key="1">
    <citation type="submission" date="2020-08" db="EMBL/GenBank/DDBJ databases">
        <title>Genomic Encyclopedia of Type Strains, Phase IV (KMG-IV): sequencing the most valuable type-strain genomes for metagenomic binning, comparative biology and taxonomic classification.</title>
        <authorList>
            <person name="Goeker M."/>
        </authorList>
    </citation>
    <scope>NUCLEOTIDE SEQUENCE [LARGE SCALE GENOMIC DNA]</scope>
    <source>
        <strain evidence="9 10">DSM 45615</strain>
    </source>
</reference>
<keyword evidence="5" id="KW-0560">Oxidoreductase</keyword>
<dbReference type="Pfam" id="PF00441">
    <property type="entry name" value="Acyl-CoA_dh_1"/>
    <property type="match status" value="1"/>
</dbReference>
<comment type="similarity">
    <text evidence="2">Belongs to the acyl-CoA dehydrogenase family.</text>
</comment>
<dbReference type="InterPro" id="IPR037069">
    <property type="entry name" value="AcylCoA_DH/ox_N_sf"/>
</dbReference>
<gene>
    <name evidence="9" type="ORF">HNP84_002937</name>
</gene>
<protein>
    <submittedName>
        <fullName evidence="9">Alkylation response protein AidB-like acyl-CoA dehydrogenase</fullName>
    </submittedName>
</protein>
<evidence type="ECO:0000256" key="3">
    <source>
        <dbReference type="ARBA" id="ARBA00022630"/>
    </source>
</evidence>
<dbReference type="InterPro" id="IPR036250">
    <property type="entry name" value="AcylCo_DH-like_C"/>
</dbReference>
<proteinExistence type="inferred from homology"/>
<dbReference type="SUPFAM" id="SSF47203">
    <property type="entry name" value="Acyl-CoA dehydrogenase C-terminal domain-like"/>
    <property type="match status" value="1"/>
</dbReference>
<dbReference type="RefSeq" id="WP_185050158.1">
    <property type="nucleotide sequence ID" value="NZ_BAABIX010000010.1"/>
</dbReference>
<dbReference type="PANTHER" id="PTHR43884:SF20">
    <property type="entry name" value="ACYL-COA DEHYDROGENASE FADE28"/>
    <property type="match status" value="1"/>
</dbReference>
<accession>A0A840P3X4</accession>
<organism evidence="9 10">
    <name type="scientific">Thermocatellispora tengchongensis</name>
    <dbReference type="NCBI Taxonomy" id="1073253"/>
    <lineage>
        <taxon>Bacteria</taxon>
        <taxon>Bacillati</taxon>
        <taxon>Actinomycetota</taxon>
        <taxon>Actinomycetes</taxon>
        <taxon>Streptosporangiales</taxon>
        <taxon>Streptosporangiaceae</taxon>
        <taxon>Thermocatellispora</taxon>
    </lineage>
</organism>
<dbReference type="GO" id="GO:0003995">
    <property type="term" value="F:acyl-CoA dehydrogenase activity"/>
    <property type="evidence" value="ECO:0007669"/>
    <property type="project" value="TreeGrafter"/>
</dbReference>
<name>A0A840P3X4_9ACTN</name>
<evidence type="ECO:0000259" key="8">
    <source>
        <dbReference type="Pfam" id="PF02771"/>
    </source>
</evidence>
<dbReference type="SUPFAM" id="SSF56645">
    <property type="entry name" value="Acyl-CoA dehydrogenase NM domain-like"/>
    <property type="match status" value="1"/>
</dbReference>
<dbReference type="Proteomes" id="UP000578449">
    <property type="component" value="Unassembled WGS sequence"/>
</dbReference>
<feature type="domain" description="Acyl-CoA dehydrogenase/oxidase N-terminal" evidence="8">
    <location>
        <begin position="15"/>
        <end position="121"/>
    </location>
</feature>
<dbReference type="InterPro" id="IPR013786">
    <property type="entry name" value="AcylCoA_DH/ox_N"/>
</dbReference>
<keyword evidence="4" id="KW-0274">FAD</keyword>
<dbReference type="AlphaFoldDB" id="A0A840P3X4"/>
<evidence type="ECO:0000256" key="6">
    <source>
        <dbReference type="SAM" id="MobiDB-lite"/>
    </source>
</evidence>
<dbReference type="Gene3D" id="1.10.540.10">
    <property type="entry name" value="Acyl-CoA dehydrogenase/oxidase, N-terminal domain"/>
    <property type="match status" value="1"/>
</dbReference>
<sequence length="346" mass="36004">MTHEHAAGPRVEPDDRDESRDQLRDELRDELRAAVRGFLAARPGAPWSRAAAELGIAGLMIPEEHGGAGCGLPEAAVVCEELGAALSPLPYLQTAVLAAEAVMTGGDEDARRRLLPRIAEGAATATVILPGEADLTFEDGTLSGVAPYTLEGEIVLAYAGGVLVEAEPTRRTPLVPLDQTRPLCALAFDRAPARVAGDGGRAAWERVRDAGLAALAAEQVGGAAACLAASVAHAKRRHQFGRPIGSFQAIQHKLADVLLLVESARSAAYAAARATPEDLPVAAAIAGSYCAEAYATAAGENIQVHGGIGITWEHDAHRHLKRATTAARLFGPPQAHRARLAPTAGL</sequence>
<evidence type="ECO:0000313" key="10">
    <source>
        <dbReference type="Proteomes" id="UP000578449"/>
    </source>
</evidence>
<comment type="caution">
    <text evidence="9">The sequence shown here is derived from an EMBL/GenBank/DDBJ whole genome shotgun (WGS) entry which is preliminary data.</text>
</comment>
<evidence type="ECO:0000256" key="2">
    <source>
        <dbReference type="ARBA" id="ARBA00009347"/>
    </source>
</evidence>
<feature type="region of interest" description="Disordered" evidence="6">
    <location>
        <begin position="1"/>
        <end position="22"/>
    </location>
</feature>
<dbReference type="PANTHER" id="PTHR43884">
    <property type="entry name" value="ACYL-COA DEHYDROGENASE"/>
    <property type="match status" value="1"/>
</dbReference>
<keyword evidence="10" id="KW-1185">Reference proteome</keyword>